<name>A0A6J5R610_9CAUD</name>
<evidence type="ECO:0000313" key="1">
    <source>
        <dbReference type="EMBL" id="CAB4188155.1"/>
    </source>
</evidence>
<organism evidence="1">
    <name type="scientific">uncultured Caudovirales phage</name>
    <dbReference type="NCBI Taxonomy" id="2100421"/>
    <lineage>
        <taxon>Viruses</taxon>
        <taxon>Duplodnaviria</taxon>
        <taxon>Heunggongvirae</taxon>
        <taxon>Uroviricota</taxon>
        <taxon>Caudoviricetes</taxon>
        <taxon>Peduoviridae</taxon>
        <taxon>Maltschvirus</taxon>
        <taxon>Maltschvirus maltsch</taxon>
    </lineage>
</organism>
<accession>A0A6J5R610</accession>
<proteinExistence type="predicted"/>
<gene>
    <name evidence="1" type="ORF">UFOVP1165_48</name>
</gene>
<reference evidence="1" key="1">
    <citation type="submission" date="2020-05" db="EMBL/GenBank/DDBJ databases">
        <authorList>
            <person name="Chiriac C."/>
            <person name="Salcher M."/>
            <person name="Ghai R."/>
            <person name="Kavagutti S V."/>
        </authorList>
    </citation>
    <scope>NUCLEOTIDE SEQUENCE</scope>
</reference>
<sequence length="166" mass="18920">MLESNALLLLQTACCGNRSAEDFVNTMFDVLHFFDDVSDKDTHLKNADVEQALWQALIELPRNQFYRDYFLNLNPIVANAIQDWITANEFEERSESENELMIAYITRSSYVTLMTEVARICGGVALASSVAKDLRLIAHYEGFAEYKSALANEKKYRASDAARFEE</sequence>
<protein>
    <submittedName>
        <fullName evidence="1">Uncharacterized protein</fullName>
    </submittedName>
</protein>
<dbReference type="EMBL" id="LR797120">
    <property type="protein sequence ID" value="CAB4188155.1"/>
    <property type="molecule type" value="Genomic_DNA"/>
</dbReference>